<dbReference type="AlphaFoldDB" id="A0A453TD42"/>
<reference evidence="1" key="3">
    <citation type="journal article" date="2017" name="Nature">
        <title>Genome sequence of the progenitor of the wheat D genome Aegilops tauschii.</title>
        <authorList>
            <person name="Luo M.C."/>
            <person name="Gu Y.Q."/>
            <person name="Puiu D."/>
            <person name="Wang H."/>
            <person name="Twardziok S.O."/>
            <person name="Deal K.R."/>
            <person name="Huo N."/>
            <person name="Zhu T."/>
            <person name="Wang L."/>
            <person name="Wang Y."/>
            <person name="McGuire P.E."/>
            <person name="Liu S."/>
            <person name="Long H."/>
            <person name="Ramasamy R.K."/>
            <person name="Rodriguez J.C."/>
            <person name="Van S.L."/>
            <person name="Yuan L."/>
            <person name="Wang Z."/>
            <person name="Xia Z."/>
            <person name="Xiao L."/>
            <person name="Anderson O.D."/>
            <person name="Ouyang S."/>
            <person name="Liang Y."/>
            <person name="Zimin A.V."/>
            <person name="Pertea G."/>
            <person name="Qi P."/>
            <person name="Bennetzen J.L."/>
            <person name="Dai X."/>
            <person name="Dawson M.W."/>
            <person name="Muller H.G."/>
            <person name="Kugler K."/>
            <person name="Rivarola-Duarte L."/>
            <person name="Spannagl M."/>
            <person name="Mayer K.F.X."/>
            <person name="Lu F.H."/>
            <person name="Bevan M.W."/>
            <person name="Leroy P."/>
            <person name="Li P."/>
            <person name="You F.M."/>
            <person name="Sun Q."/>
            <person name="Liu Z."/>
            <person name="Lyons E."/>
            <person name="Wicker T."/>
            <person name="Salzberg S.L."/>
            <person name="Devos K.M."/>
            <person name="Dvorak J."/>
        </authorList>
    </citation>
    <scope>NUCLEOTIDE SEQUENCE [LARGE SCALE GENOMIC DNA]</scope>
    <source>
        <strain evidence="1">cv. AL8/78</strain>
    </source>
</reference>
<proteinExistence type="predicted"/>
<keyword evidence="2" id="KW-1185">Reference proteome</keyword>
<evidence type="ECO:0000313" key="2">
    <source>
        <dbReference type="Proteomes" id="UP000015105"/>
    </source>
</evidence>
<dbReference type="Gramene" id="AET7Gv21349800.6">
    <property type="protein sequence ID" value="AET7Gv21349800.6"/>
    <property type="gene ID" value="AET7Gv21349800"/>
</dbReference>
<dbReference type="Proteomes" id="UP000015105">
    <property type="component" value="Chromosome 7D"/>
</dbReference>
<reference evidence="2" key="1">
    <citation type="journal article" date="2014" name="Science">
        <title>Ancient hybridizations among the ancestral genomes of bread wheat.</title>
        <authorList>
            <consortium name="International Wheat Genome Sequencing Consortium,"/>
            <person name="Marcussen T."/>
            <person name="Sandve S.R."/>
            <person name="Heier L."/>
            <person name="Spannagl M."/>
            <person name="Pfeifer M."/>
            <person name="Jakobsen K.S."/>
            <person name="Wulff B.B."/>
            <person name="Steuernagel B."/>
            <person name="Mayer K.F."/>
            <person name="Olsen O.A."/>
        </authorList>
    </citation>
    <scope>NUCLEOTIDE SEQUENCE [LARGE SCALE GENOMIC DNA]</scope>
    <source>
        <strain evidence="2">cv. AL8/78</strain>
    </source>
</reference>
<dbReference type="EnsemblPlants" id="AET7Gv21349800.6">
    <property type="protein sequence ID" value="AET7Gv21349800.6"/>
    <property type="gene ID" value="AET7Gv21349800"/>
</dbReference>
<reference evidence="1" key="5">
    <citation type="journal article" date="2021" name="G3 (Bethesda)">
        <title>Aegilops tauschii genome assembly Aet v5.0 features greater sequence contiguity and improved annotation.</title>
        <authorList>
            <person name="Wang L."/>
            <person name="Zhu T."/>
            <person name="Rodriguez J.C."/>
            <person name="Deal K.R."/>
            <person name="Dubcovsky J."/>
            <person name="McGuire P.E."/>
            <person name="Lux T."/>
            <person name="Spannagl M."/>
            <person name="Mayer K.F.X."/>
            <person name="Baldrich P."/>
            <person name="Meyers B.C."/>
            <person name="Huo N."/>
            <person name="Gu Y.Q."/>
            <person name="Zhou H."/>
            <person name="Devos K.M."/>
            <person name="Bennetzen J.L."/>
            <person name="Unver T."/>
            <person name="Budak H."/>
            <person name="Gulick P.J."/>
            <person name="Galiba G."/>
            <person name="Kalapos B."/>
            <person name="Nelson D.R."/>
            <person name="Li P."/>
            <person name="You F.M."/>
            <person name="Luo M.C."/>
            <person name="Dvorak J."/>
        </authorList>
    </citation>
    <scope>NUCLEOTIDE SEQUENCE [LARGE SCALE GENOMIC DNA]</scope>
    <source>
        <strain evidence="1">cv. AL8/78</strain>
    </source>
</reference>
<sequence>MQPCNVTQNTCRVQGVVLILACDRNISVSALQIWTSCSPWWFTKLELLLWLA</sequence>
<evidence type="ECO:0000313" key="1">
    <source>
        <dbReference type="EnsemblPlants" id="AET7Gv21349800.6"/>
    </source>
</evidence>
<protein>
    <submittedName>
        <fullName evidence="1">Uncharacterized protein</fullName>
    </submittedName>
</protein>
<name>A0A453TD42_AEGTS</name>
<organism evidence="1 2">
    <name type="scientific">Aegilops tauschii subsp. strangulata</name>
    <name type="common">Goatgrass</name>
    <dbReference type="NCBI Taxonomy" id="200361"/>
    <lineage>
        <taxon>Eukaryota</taxon>
        <taxon>Viridiplantae</taxon>
        <taxon>Streptophyta</taxon>
        <taxon>Embryophyta</taxon>
        <taxon>Tracheophyta</taxon>
        <taxon>Spermatophyta</taxon>
        <taxon>Magnoliopsida</taxon>
        <taxon>Liliopsida</taxon>
        <taxon>Poales</taxon>
        <taxon>Poaceae</taxon>
        <taxon>BOP clade</taxon>
        <taxon>Pooideae</taxon>
        <taxon>Triticodae</taxon>
        <taxon>Triticeae</taxon>
        <taxon>Triticinae</taxon>
        <taxon>Aegilops</taxon>
    </lineage>
</organism>
<reference evidence="1" key="4">
    <citation type="submission" date="2019-03" db="UniProtKB">
        <authorList>
            <consortium name="EnsemblPlants"/>
        </authorList>
    </citation>
    <scope>IDENTIFICATION</scope>
</reference>
<reference evidence="2" key="2">
    <citation type="journal article" date="2017" name="Nat. Plants">
        <title>The Aegilops tauschii genome reveals multiple impacts of transposons.</title>
        <authorList>
            <person name="Zhao G."/>
            <person name="Zou C."/>
            <person name="Li K."/>
            <person name="Wang K."/>
            <person name="Li T."/>
            <person name="Gao L."/>
            <person name="Zhang X."/>
            <person name="Wang H."/>
            <person name="Yang Z."/>
            <person name="Liu X."/>
            <person name="Jiang W."/>
            <person name="Mao L."/>
            <person name="Kong X."/>
            <person name="Jiao Y."/>
            <person name="Jia J."/>
        </authorList>
    </citation>
    <scope>NUCLEOTIDE SEQUENCE [LARGE SCALE GENOMIC DNA]</scope>
    <source>
        <strain evidence="2">cv. AL8/78</strain>
    </source>
</reference>
<accession>A0A453TD42</accession>